<dbReference type="PANTHER" id="PTHR22948">
    <property type="entry name" value="TUDOR DOMAIN CONTAINING PROTEIN"/>
    <property type="match status" value="1"/>
</dbReference>
<dbReference type="InterPro" id="IPR035437">
    <property type="entry name" value="SNase_OB-fold_sf"/>
</dbReference>
<evidence type="ECO:0000259" key="2">
    <source>
        <dbReference type="PROSITE" id="PS50304"/>
    </source>
</evidence>
<evidence type="ECO:0000256" key="1">
    <source>
        <dbReference type="SAM" id="MobiDB-lite"/>
    </source>
</evidence>
<comment type="caution">
    <text evidence="3">The sequence shown here is derived from an EMBL/GenBank/DDBJ whole genome shotgun (WGS) entry which is preliminary data.</text>
</comment>
<feature type="compositionally biased region" description="Pro residues" evidence="1">
    <location>
        <begin position="53"/>
        <end position="66"/>
    </location>
</feature>
<evidence type="ECO:0000313" key="4">
    <source>
        <dbReference type="Proteomes" id="UP001142489"/>
    </source>
</evidence>
<feature type="domain" description="Tudor" evidence="2">
    <location>
        <begin position="929"/>
        <end position="988"/>
    </location>
</feature>
<dbReference type="SMART" id="SM00333">
    <property type="entry name" value="TUDOR"/>
    <property type="match status" value="6"/>
</dbReference>
<dbReference type="SUPFAM" id="SSF63748">
    <property type="entry name" value="Tudor/PWWP/MBT"/>
    <property type="match status" value="5"/>
</dbReference>
<reference evidence="3" key="1">
    <citation type="journal article" date="2023" name="DNA Res.">
        <title>Chromosome-level genome assembly of Phrynocephalus forsythii using third-generation DNA sequencing and Hi-C analysis.</title>
        <authorList>
            <person name="Qi Y."/>
            <person name="Zhao W."/>
            <person name="Zhao Y."/>
            <person name="Niu C."/>
            <person name="Cao S."/>
            <person name="Zhang Y."/>
        </authorList>
    </citation>
    <scope>NUCLEOTIDE SEQUENCE</scope>
    <source>
        <tissue evidence="3">Muscle</tissue>
    </source>
</reference>
<feature type="region of interest" description="Disordered" evidence="1">
    <location>
        <begin position="1398"/>
        <end position="1437"/>
    </location>
</feature>
<feature type="region of interest" description="Disordered" evidence="1">
    <location>
        <begin position="799"/>
        <end position="862"/>
    </location>
</feature>
<name>A0A9Q0Y9V4_9SAUR</name>
<dbReference type="OrthoDB" id="9989103at2759"/>
<dbReference type="Pfam" id="PF00567">
    <property type="entry name" value="TUDOR"/>
    <property type="match status" value="5"/>
</dbReference>
<dbReference type="InterPro" id="IPR002999">
    <property type="entry name" value="Tudor"/>
</dbReference>
<gene>
    <name evidence="3" type="ORF">JRQ81_001901</name>
</gene>
<proteinExistence type="predicted"/>
<feature type="domain" description="Tudor" evidence="2">
    <location>
        <begin position="400"/>
        <end position="460"/>
    </location>
</feature>
<protein>
    <recommendedName>
        <fullName evidence="2">Tudor domain-containing protein</fullName>
    </recommendedName>
</protein>
<feature type="domain" description="Tudor" evidence="2">
    <location>
        <begin position="1154"/>
        <end position="1212"/>
    </location>
</feature>
<dbReference type="Gene3D" id="2.40.50.90">
    <property type="match status" value="5"/>
</dbReference>
<evidence type="ECO:0000313" key="3">
    <source>
        <dbReference type="EMBL" id="KAJ7345951.1"/>
    </source>
</evidence>
<feature type="compositionally biased region" description="Basic and acidic residues" evidence="1">
    <location>
        <begin position="809"/>
        <end position="837"/>
    </location>
</feature>
<organism evidence="3 4">
    <name type="scientific">Phrynocephalus forsythii</name>
    <dbReference type="NCBI Taxonomy" id="171643"/>
    <lineage>
        <taxon>Eukaryota</taxon>
        <taxon>Metazoa</taxon>
        <taxon>Chordata</taxon>
        <taxon>Craniata</taxon>
        <taxon>Vertebrata</taxon>
        <taxon>Euteleostomi</taxon>
        <taxon>Lepidosauria</taxon>
        <taxon>Squamata</taxon>
        <taxon>Bifurcata</taxon>
        <taxon>Unidentata</taxon>
        <taxon>Episquamata</taxon>
        <taxon>Toxicofera</taxon>
        <taxon>Iguania</taxon>
        <taxon>Acrodonta</taxon>
        <taxon>Agamidae</taxon>
        <taxon>Agaminae</taxon>
        <taxon>Phrynocephalus</taxon>
    </lineage>
</organism>
<dbReference type="Gene3D" id="2.30.30.140">
    <property type="match status" value="5"/>
</dbReference>
<feature type="region of interest" description="Disordered" evidence="1">
    <location>
        <begin position="53"/>
        <end position="81"/>
    </location>
</feature>
<dbReference type="InterPro" id="IPR050621">
    <property type="entry name" value="Tudor_domain_containing"/>
</dbReference>
<dbReference type="PROSITE" id="PS50304">
    <property type="entry name" value="TUDOR"/>
    <property type="match status" value="5"/>
</dbReference>
<dbReference type="PANTHER" id="PTHR22948:SF15">
    <property type="entry name" value="TUDOR DOMAIN-CONTAINING PROTEIN 6"/>
    <property type="match status" value="1"/>
</dbReference>
<keyword evidence="4" id="KW-1185">Reference proteome</keyword>
<feature type="domain" description="Tudor" evidence="2">
    <location>
        <begin position="615"/>
        <end position="672"/>
    </location>
</feature>
<accession>A0A9Q0Y9V4</accession>
<sequence>MQQLGLAGHISPGAFGALLDACLGSAPAVAAAAPAVAPPALAPLAPPALAPPAPPALAPPSKPPSVPAKAPACSSSSAAQAQPDPLSYFYPRLELNVTEPVLVTHISDPFRVYCQLRSFSKEIQRLPEVMDQSFEAFRGRDLQEPLPAMPGSPCAARLVDGCWYRTLLLEVYSRGGPEEQPGAVALVISVDYGKKEFVTRKNLRRLPAECFRMPVVTYPCSLKGLTDGGIGWAHSQIIQLKTMLLGKVMHAHIETYCPFEHLYYVTLYGENGLNFNSLYGLQAHCLTQSLLYDGPSDFIGELKSVDAPDMEEPGSLQGVLSRLAAAPLPNTLSSVGQNHFWTKMEFYCVEQVEVGNSVDVVVSYTENPSLFWCQLAKHSGDLRALMAKIQNDCVHSLQPYDWSSPVCLAKYPGDNKWYRALIISKESCTESAEVEYVDYGNKECVSLKDIRATKAEFLQLKAQAFRCSLYNLIQPKGQDPFIWDEKATEAFQEFVDSASRMELKCTVFASAALNNTEIFNIVDLVTPFESVCQFLTSRNLARPVQPEKSLIPSVHLLSYYYSAHNLKIGSEEVVYVTHVNSPSFFYCQLASSTDALNQLSSSIGKLNRMWQKSQASQAPGNVYLAKYNDGSWYRAIVTSAEATKEVFFVDFGNTELLKNEDLIVVPSDAYELLRLPRLAIKCCLSDVVDLPKDATVWFKKTVLDKPLKAIIVAKESDGTLIIELYDGNMQINEKLKQVFRLEGSSVVSKSVDNDVSLYRYPVRRKSNTEVMPAFMDTVKPFPDSKKSCIENLETVGSNKPRFSWGQGRVEPEKTKREVTGKSSRWIDRHESVDDRKGRGFQKTPFQKRERETDDESHRQSKANTYFVPKNISDLPQKNIKPGLKTLVYVSHINDPSDFYIQLVEDELLLDLILEKLSSSKMFESQKQQKLHTGDLISAVFADDGLWYRAVVNEEPSDELVSVQYIDYGNTGVIDICKTGQLLEECSSFPVMSIHCTLYDVKTVGFLEWTEERVQYFSQRTNEVQLIGQFVGIIEGKWEILLCDKKGNVTVDLVNSNPKDPKTLVVDTGSKTQNETVRINLLEVDLGKNRNSTSNSVATSFHWKIPKVGQTVNIFLVAAKSPGYFWCQLTDTDTLDSIERKLREVEEPEGIVADDIVNGCPCLAKQSKDGTFYRAVVINIEQSILTVIHIDYGTEALTGIEMVWKIPDELLAIPPQAFLCCPFGFNVEEGSWTEGINKAFCDVMGGHPVDVTIVDKNHGPFAVPMFVADLQPLKVNVNEQMKCHSKCSTENSGSTMPPICSPEEENNDGQGKNLEAVVFETGTNSLVSTENIDASDLLTCSNPLLSGNCCPFDAGEAFSAGLPTYQTRHRTTVETVNTEDPCSVIESLDGEVDCYVPEEKRERSHSVDSAEMQHPASSKTEVSKQDPLEAQAEAESPAEKLMQGVFDTPSMSDLGLVLSDDTKQVMKESEMLGVPSSKDTLELETDEKPLLGSEVQKRLELMLYEGLRVQKELQESPSLTDKTDDLSVEFVTHEEHPWQVDESEVPKPLLDLSAAFTLANTEGHPPFSETELQNFSCTEVPVKVCEGEENVSKMDCTEWQSLLENGSRETQMSCDVHEMHNEIGFVGEDCLSNTQLDKGVEDSGHIDTKGMTFNLTGFEIGSICMVRSGDQWHKAQILGTSAEGTKVLNLVSGNEEFFHPTDVWNGMPEVESTLTEALNNKTNTLDSLLRSGLEAEEKEITGGSDCPCGNVDESISE</sequence>
<dbReference type="EMBL" id="JAPFRF010000001">
    <property type="protein sequence ID" value="KAJ7345951.1"/>
    <property type="molecule type" value="Genomic_DNA"/>
</dbReference>
<feature type="domain" description="Tudor" evidence="2">
    <location>
        <begin position="147"/>
        <end position="213"/>
    </location>
</feature>
<feature type="compositionally biased region" description="Basic and acidic residues" evidence="1">
    <location>
        <begin position="846"/>
        <end position="858"/>
    </location>
</feature>
<feature type="compositionally biased region" description="Low complexity" evidence="1">
    <location>
        <begin position="67"/>
        <end position="81"/>
    </location>
</feature>
<feature type="compositionally biased region" description="Basic and acidic residues" evidence="1">
    <location>
        <begin position="1398"/>
        <end position="1407"/>
    </location>
</feature>
<dbReference type="Proteomes" id="UP001142489">
    <property type="component" value="Unassembled WGS sequence"/>
</dbReference>